<reference evidence="2 3" key="1">
    <citation type="submission" date="2018-08" db="EMBL/GenBank/DDBJ databases">
        <title>Meiothermus luteus KCTC 52599 genome sequencing project.</title>
        <authorList>
            <person name="Da Costa M.S."/>
            <person name="Albuquerque L."/>
            <person name="Raposo P."/>
            <person name="Froufe H.J.C."/>
            <person name="Barroso C.S."/>
            <person name="Egas C."/>
        </authorList>
    </citation>
    <scope>NUCLEOTIDE SEQUENCE [LARGE SCALE GENOMIC DNA]</scope>
    <source>
        <strain evidence="2 3">KCTC 52599</strain>
    </source>
</reference>
<protein>
    <submittedName>
        <fullName evidence="2">Uncharacterized protein</fullName>
    </submittedName>
</protein>
<keyword evidence="1" id="KW-0812">Transmembrane</keyword>
<comment type="caution">
    <text evidence="2">The sequence shown here is derived from an EMBL/GenBank/DDBJ whole genome shotgun (WGS) entry which is preliminary data.</text>
</comment>
<evidence type="ECO:0000313" key="3">
    <source>
        <dbReference type="Proteomes" id="UP000265800"/>
    </source>
</evidence>
<accession>A0A399EI34</accession>
<organism evidence="2 3">
    <name type="scientific">Meiothermus luteus</name>
    <dbReference type="NCBI Taxonomy" id="2026184"/>
    <lineage>
        <taxon>Bacteria</taxon>
        <taxon>Thermotogati</taxon>
        <taxon>Deinococcota</taxon>
        <taxon>Deinococci</taxon>
        <taxon>Thermales</taxon>
        <taxon>Thermaceae</taxon>
        <taxon>Meiothermus</taxon>
    </lineage>
</organism>
<evidence type="ECO:0000256" key="1">
    <source>
        <dbReference type="SAM" id="Phobius"/>
    </source>
</evidence>
<feature type="transmembrane region" description="Helical" evidence="1">
    <location>
        <begin position="20"/>
        <end position="41"/>
    </location>
</feature>
<dbReference type="Proteomes" id="UP000265800">
    <property type="component" value="Unassembled WGS sequence"/>
</dbReference>
<keyword evidence="1" id="KW-1133">Transmembrane helix</keyword>
<dbReference type="RefSeq" id="WP_245958949.1">
    <property type="nucleotide sequence ID" value="NZ_QWKZ01000083.1"/>
</dbReference>
<dbReference type="EMBL" id="QWKZ01000083">
    <property type="protein sequence ID" value="RIH83316.1"/>
    <property type="molecule type" value="Genomic_DNA"/>
</dbReference>
<sequence length="58" mass="6415">MSIGARAIQLLRGRTAQNLLALYGVQFANYLLPLVALPYLARVLGPQGWGSLREFRSL</sequence>
<evidence type="ECO:0000313" key="2">
    <source>
        <dbReference type="EMBL" id="RIH83316.1"/>
    </source>
</evidence>
<name>A0A399EI34_9DEIN</name>
<keyword evidence="1" id="KW-0472">Membrane</keyword>
<keyword evidence="3" id="KW-1185">Reference proteome</keyword>
<dbReference type="AlphaFoldDB" id="A0A399EI34"/>
<proteinExistence type="predicted"/>
<gene>
    <name evidence="2" type="ORF">Mlute_02228</name>
</gene>